<feature type="domain" description="FecR protein" evidence="2">
    <location>
        <begin position="124"/>
        <end position="217"/>
    </location>
</feature>
<protein>
    <submittedName>
        <fullName evidence="4">FecR domain-containing protein</fullName>
    </submittedName>
</protein>
<dbReference type="Proteomes" id="UP001500552">
    <property type="component" value="Unassembled WGS sequence"/>
</dbReference>
<dbReference type="EMBL" id="BAABHC010000014">
    <property type="protein sequence ID" value="GAA4432808.1"/>
    <property type="molecule type" value="Genomic_DNA"/>
</dbReference>
<feature type="domain" description="Protein FecR C-terminal" evidence="3">
    <location>
        <begin position="266"/>
        <end position="334"/>
    </location>
</feature>
<evidence type="ECO:0000259" key="3">
    <source>
        <dbReference type="Pfam" id="PF16344"/>
    </source>
</evidence>
<dbReference type="Gene3D" id="2.60.120.1440">
    <property type="match status" value="1"/>
</dbReference>
<sequence>MKKGLLDRFYRGECSQEEVQTVLRWFQDENMGPEKEQELHGIWEQAGEGRAAESGHDAEGIFRRIKAQIQEPQEEAGTASRFLRPQQPQFWFKAAAAVLLPLCLIWALVQYASSDRAAAVYVSVSTAPGVKKTINLSDGSVITLNAGSKVSFRENFAADKREIVLRGEAFFEVAKDSLRPFIVRTGNISTQALGTSFNINYSLYDTAITVALATGVVQIEKQERDEQRHLARLVPGQKLSFSKVSQHHAVAPFNRKEVLGWRQGVLYFRQASMDQVIRKLENWYGVDITVDTRGMHGGAWNYTGEYEKESLDKVLEGIGFVKNFTYKRTENKVSIVFN</sequence>
<dbReference type="Gene3D" id="3.55.50.30">
    <property type="match status" value="1"/>
</dbReference>
<proteinExistence type="predicted"/>
<dbReference type="InterPro" id="IPR032508">
    <property type="entry name" value="FecR_C"/>
</dbReference>
<keyword evidence="1" id="KW-0812">Transmembrane</keyword>
<keyword evidence="1" id="KW-0472">Membrane</keyword>
<dbReference type="RefSeq" id="WP_345158960.1">
    <property type="nucleotide sequence ID" value="NZ_BAABHC010000014.1"/>
</dbReference>
<organism evidence="4 5">
    <name type="scientific">Pontibacter saemangeumensis</name>
    <dbReference type="NCBI Taxonomy" id="1084525"/>
    <lineage>
        <taxon>Bacteria</taxon>
        <taxon>Pseudomonadati</taxon>
        <taxon>Bacteroidota</taxon>
        <taxon>Cytophagia</taxon>
        <taxon>Cytophagales</taxon>
        <taxon>Hymenobacteraceae</taxon>
        <taxon>Pontibacter</taxon>
    </lineage>
</organism>
<evidence type="ECO:0000313" key="4">
    <source>
        <dbReference type="EMBL" id="GAA4432808.1"/>
    </source>
</evidence>
<evidence type="ECO:0000256" key="1">
    <source>
        <dbReference type="SAM" id="Phobius"/>
    </source>
</evidence>
<dbReference type="PANTHER" id="PTHR30273">
    <property type="entry name" value="PERIPLASMIC SIGNAL SENSOR AND SIGMA FACTOR ACTIVATOR FECR-RELATED"/>
    <property type="match status" value="1"/>
</dbReference>
<comment type="caution">
    <text evidence="4">The sequence shown here is derived from an EMBL/GenBank/DDBJ whole genome shotgun (WGS) entry which is preliminary data.</text>
</comment>
<keyword evidence="1" id="KW-1133">Transmembrane helix</keyword>
<gene>
    <name evidence="4" type="ORF">GCM10023188_21590</name>
</gene>
<evidence type="ECO:0000313" key="5">
    <source>
        <dbReference type="Proteomes" id="UP001500552"/>
    </source>
</evidence>
<dbReference type="InterPro" id="IPR012373">
    <property type="entry name" value="Ferrdict_sens_TM"/>
</dbReference>
<feature type="transmembrane region" description="Helical" evidence="1">
    <location>
        <begin position="90"/>
        <end position="109"/>
    </location>
</feature>
<dbReference type="Pfam" id="PF16344">
    <property type="entry name" value="FecR_C"/>
    <property type="match status" value="1"/>
</dbReference>
<accession>A0ABP8LPN6</accession>
<dbReference type="InterPro" id="IPR006860">
    <property type="entry name" value="FecR"/>
</dbReference>
<dbReference type="PIRSF" id="PIRSF018266">
    <property type="entry name" value="FecR"/>
    <property type="match status" value="1"/>
</dbReference>
<evidence type="ECO:0000259" key="2">
    <source>
        <dbReference type="Pfam" id="PF04773"/>
    </source>
</evidence>
<dbReference type="PANTHER" id="PTHR30273:SF2">
    <property type="entry name" value="PROTEIN FECR"/>
    <property type="match status" value="1"/>
</dbReference>
<keyword evidence="5" id="KW-1185">Reference proteome</keyword>
<reference evidence="5" key="1">
    <citation type="journal article" date="2019" name="Int. J. Syst. Evol. Microbiol.">
        <title>The Global Catalogue of Microorganisms (GCM) 10K type strain sequencing project: providing services to taxonomists for standard genome sequencing and annotation.</title>
        <authorList>
            <consortium name="The Broad Institute Genomics Platform"/>
            <consortium name="The Broad Institute Genome Sequencing Center for Infectious Disease"/>
            <person name="Wu L."/>
            <person name="Ma J."/>
        </authorList>
    </citation>
    <scope>NUCLEOTIDE SEQUENCE [LARGE SCALE GENOMIC DNA]</scope>
    <source>
        <strain evidence="5">JCM 17926</strain>
    </source>
</reference>
<dbReference type="Pfam" id="PF04773">
    <property type="entry name" value="FecR"/>
    <property type="match status" value="1"/>
</dbReference>
<name>A0ABP8LPN6_9BACT</name>